<dbReference type="AlphaFoldDB" id="A0A2T4UML8"/>
<dbReference type="CDD" id="cd22268">
    <property type="entry name" value="DPBB_RlpA-like"/>
    <property type="match status" value="1"/>
</dbReference>
<dbReference type="RefSeq" id="WP_107569120.1">
    <property type="nucleotide sequence ID" value="NZ_PYYB01000001.1"/>
</dbReference>
<comment type="caution">
    <text evidence="3">The sequence shown here is derived from an EMBL/GenBank/DDBJ whole genome shotgun (WGS) entry which is preliminary data.</text>
</comment>
<protein>
    <recommendedName>
        <fullName evidence="2">RlpA-like protein double-psi beta-barrel domain-containing protein</fullName>
    </recommendedName>
</protein>
<evidence type="ECO:0000313" key="4">
    <source>
        <dbReference type="Proteomes" id="UP000240739"/>
    </source>
</evidence>
<dbReference type="Pfam" id="PF03330">
    <property type="entry name" value="DPBB_1"/>
    <property type="match status" value="1"/>
</dbReference>
<gene>
    <name evidence="3" type="ORF">C7Y72_12875</name>
</gene>
<keyword evidence="1" id="KW-0732">Signal</keyword>
<dbReference type="InterPro" id="IPR009009">
    <property type="entry name" value="RlpA-like_DPBB"/>
</dbReference>
<feature type="chain" id="PRO_5015414894" description="RlpA-like protein double-psi beta-barrel domain-containing protein" evidence="1">
    <location>
        <begin position="26"/>
        <end position="235"/>
    </location>
</feature>
<feature type="signal peptide" evidence="1">
    <location>
        <begin position="1"/>
        <end position="25"/>
    </location>
</feature>
<dbReference type="OrthoDB" id="1404170at2"/>
<evidence type="ECO:0000313" key="3">
    <source>
        <dbReference type="EMBL" id="PTL60469.1"/>
    </source>
</evidence>
<accession>A0A2T4UML8</accession>
<proteinExistence type="predicted"/>
<evidence type="ECO:0000259" key="2">
    <source>
        <dbReference type="Pfam" id="PF03330"/>
    </source>
</evidence>
<dbReference type="InterPro" id="IPR036908">
    <property type="entry name" value="RlpA-like_sf"/>
</dbReference>
<dbReference type="EMBL" id="PYYB01000001">
    <property type="protein sequence ID" value="PTL60469.1"/>
    <property type="molecule type" value="Genomic_DNA"/>
</dbReference>
<organism evidence="3 4">
    <name type="scientific">Paraconexibacter algicola</name>
    <dbReference type="NCBI Taxonomy" id="2133960"/>
    <lineage>
        <taxon>Bacteria</taxon>
        <taxon>Bacillati</taxon>
        <taxon>Actinomycetota</taxon>
        <taxon>Thermoleophilia</taxon>
        <taxon>Solirubrobacterales</taxon>
        <taxon>Paraconexibacteraceae</taxon>
        <taxon>Paraconexibacter</taxon>
    </lineage>
</organism>
<dbReference type="Gene3D" id="2.40.40.10">
    <property type="entry name" value="RlpA-like domain"/>
    <property type="match status" value="1"/>
</dbReference>
<dbReference type="PANTHER" id="PTHR34183:SF8">
    <property type="entry name" value="ENDOLYTIC PEPTIDOGLYCAN TRANSGLYCOSYLASE RLPA-RELATED"/>
    <property type="match status" value="1"/>
</dbReference>
<name>A0A2T4UML8_9ACTN</name>
<reference evidence="3 4" key="1">
    <citation type="submission" date="2018-03" db="EMBL/GenBank/DDBJ databases">
        <title>Aquarubrobacter algicola gen. nov., sp. nov., a novel actinobacterium isolated from shallow eutrophic lake during the end of cyanobacterial harmful algal blooms.</title>
        <authorList>
            <person name="Chun S.J."/>
        </authorList>
    </citation>
    <scope>NUCLEOTIDE SEQUENCE [LARGE SCALE GENOMIC DNA]</scope>
    <source>
        <strain evidence="3 4">Seoho-28</strain>
    </source>
</reference>
<dbReference type="PANTHER" id="PTHR34183">
    <property type="entry name" value="ENDOLYTIC PEPTIDOGLYCAN TRANSGLYCOSYLASE RLPA"/>
    <property type="match status" value="1"/>
</dbReference>
<evidence type="ECO:0000256" key="1">
    <source>
        <dbReference type="SAM" id="SignalP"/>
    </source>
</evidence>
<sequence>MPRRRTLSSCLALAAVAATPSPARAQEPAGGVSYEPAPPALEGVTAGVLLSRRSELLGGRLTFKGTLEERFAGRTVVLQRRLPEGGWIELTRTVADASAAFRTGWRTDRIGRLDVRALPIAADGAPSPATAPRRITVYRPARATFFGPGLYGRQTACGQTLTPRLAGVAHRTLPCGTLVDLLYAGRTATVPVVDRGPFRAGHSWDLTAATARELGFTTSDTIGAVRVRDEPPVSP</sequence>
<feature type="domain" description="RlpA-like protein double-psi beta-barrel" evidence="2">
    <location>
        <begin position="150"/>
        <end position="223"/>
    </location>
</feature>
<keyword evidence="4" id="KW-1185">Reference proteome</keyword>
<dbReference type="Proteomes" id="UP000240739">
    <property type="component" value="Unassembled WGS sequence"/>
</dbReference>